<proteinExistence type="predicted"/>
<dbReference type="GO" id="GO:0008233">
    <property type="term" value="F:peptidase activity"/>
    <property type="evidence" value="ECO:0007669"/>
    <property type="project" value="InterPro"/>
</dbReference>
<reference evidence="3" key="1">
    <citation type="journal article" date="2020" name="Stud. Mycol.">
        <title>101 Dothideomycetes genomes: a test case for predicting lifestyles and emergence of pathogens.</title>
        <authorList>
            <person name="Haridas S."/>
            <person name="Albert R."/>
            <person name="Binder M."/>
            <person name="Bloem J."/>
            <person name="Labutti K."/>
            <person name="Salamov A."/>
            <person name="Andreopoulos B."/>
            <person name="Baker S."/>
            <person name="Barry K."/>
            <person name="Bills G."/>
            <person name="Bluhm B."/>
            <person name="Cannon C."/>
            <person name="Castanera R."/>
            <person name="Culley D."/>
            <person name="Daum C."/>
            <person name="Ezra D."/>
            <person name="Gonzalez J."/>
            <person name="Henrissat B."/>
            <person name="Kuo A."/>
            <person name="Liang C."/>
            <person name="Lipzen A."/>
            <person name="Lutzoni F."/>
            <person name="Magnuson J."/>
            <person name="Mondo S."/>
            <person name="Nolan M."/>
            <person name="Ohm R."/>
            <person name="Pangilinan J."/>
            <person name="Park H.-J."/>
            <person name="Ramirez L."/>
            <person name="Alfaro M."/>
            <person name="Sun H."/>
            <person name="Tritt A."/>
            <person name="Yoshinaga Y."/>
            <person name="Zwiers L.-H."/>
            <person name="Turgeon B."/>
            <person name="Goodwin S."/>
            <person name="Spatafora J."/>
            <person name="Crous P."/>
            <person name="Grigoriev I."/>
        </authorList>
    </citation>
    <scope>NUCLEOTIDE SEQUENCE</scope>
    <source>
        <strain evidence="3">CBS 119687</strain>
    </source>
</reference>
<feature type="region of interest" description="Disordered" evidence="1">
    <location>
        <begin position="268"/>
        <end position="297"/>
    </location>
</feature>
<dbReference type="Proteomes" id="UP000799771">
    <property type="component" value="Unassembled WGS sequence"/>
</dbReference>
<dbReference type="EMBL" id="ML977501">
    <property type="protein sequence ID" value="KAF2131819.1"/>
    <property type="molecule type" value="Genomic_DNA"/>
</dbReference>
<sequence length="297" mass="33147">MGSETFAQLTKAGGAAYKSVTQKWQERKNRQSTAVADEQLAAAVREKNDDLQRIAAKVAGDSAAEMTPLVCQPQATYSAVFLITTPIAYGKFELSRRSYELLGKHVGMSMNSVSHWAVCVINRGLGVSYTYDLMSDQLELAMLGKNYFRVYEVTDDFIASWSSCYYVGETTKKHEEIQEHGQAFIAANQRYKVTSNNCQHLAGAMVQDLCNGKVISQAKLDEELRLVSPKMARDLMVAKLRSRFEVEDQKEDSDSVKHDVDSIKELWSRIKHRPSQVDSSLEPSPPPLPPRTASGSR</sequence>
<dbReference type="InterPro" id="IPR008580">
    <property type="entry name" value="PPPDE_dom"/>
</dbReference>
<dbReference type="SMART" id="SM01179">
    <property type="entry name" value="DUF862"/>
    <property type="match status" value="1"/>
</dbReference>
<dbReference type="PROSITE" id="PS51858">
    <property type="entry name" value="PPPDE"/>
    <property type="match status" value="1"/>
</dbReference>
<protein>
    <recommendedName>
        <fullName evidence="2">PPPDE domain-containing protein</fullName>
    </recommendedName>
</protein>
<dbReference type="OrthoDB" id="3727368at2759"/>
<keyword evidence="4" id="KW-1185">Reference proteome</keyword>
<organism evidence="3 4">
    <name type="scientific">Dothidotthia symphoricarpi CBS 119687</name>
    <dbReference type="NCBI Taxonomy" id="1392245"/>
    <lineage>
        <taxon>Eukaryota</taxon>
        <taxon>Fungi</taxon>
        <taxon>Dikarya</taxon>
        <taxon>Ascomycota</taxon>
        <taxon>Pezizomycotina</taxon>
        <taxon>Dothideomycetes</taxon>
        <taxon>Pleosporomycetidae</taxon>
        <taxon>Pleosporales</taxon>
        <taxon>Dothidotthiaceae</taxon>
        <taxon>Dothidotthia</taxon>
    </lineage>
</organism>
<evidence type="ECO:0000313" key="4">
    <source>
        <dbReference type="Proteomes" id="UP000799771"/>
    </source>
</evidence>
<dbReference type="RefSeq" id="XP_033526206.1">
    <property type="nucleotide sequence ID" value="XM_033666510.1"/>
</dbReference>
<evidence type="ECO:0000313" key="3">
    <source>
        <dbReference type="EMBL" id="KAF2131819.1"/>
    </source>
</evidence>
<dbReference type="GeneID" id="54406942"/>
<evidence type="ECO:0000259" key="2">
    <source>
        <dbReference type="PROSITE" id="PS51858"/>
    </source>
</evidence>
<feature type="domain" description="PPPDE" evidence="2">
    <location>
        <begin position="85"/>
        <end position="224"/>
    </location>
</feature>
<evidence type="ECO:0000256" key="1">
    <source>
        <dbReference type="SAM" id="MobiDB-lite"/>
    </source>
</evidence>
<dbReference type="AlphaFoldDB" id="A0A6A6AIN2"/>
<accession>A0A6A6AIN2</accession>
<gene>
    <name evidence="3" type="ORF">P153DRAFT_354515</name>
</gene>
<name>A0A6A6AIN2_9PLEO</name>